<name>A0A4E9DVY9_GIBZA</name>
<evidence type="ECO:0000256" key="1">
    <source>
        <dbReference type="ARBA" id="ARBA00001971"/>
    </source>
</evidence>
<dbReference type="GO" id="GO:0020037">
    <property type="term" value="F:heme binding"/>
    <property type="evidence" value="ECO:0007669"/>
    <property type="project" value="InterPro"/>
</dbReference>
<dbReference type="PROSITE" id="PS00086">
    <property type="entry name" value="CYTOCHROME_P450"/>
    <property type="match status" value="1"/>
</dbReference>
<evidence type="ECO:0000256" key="6">
    <source>
        <dbReference type="ARBA" id="ARBA00023004"/>
    </source>
</evidence>
<dbReference type="Pfam" id="PF00067">
    <property type="entry name" value="p450"/>
    <property type="match status" value="1"/>
</dbReference>
<dbReference type="InterPro" id="IPR050364">
    <property type="entry name" value="Cytochrome_P450_fung"/>
</dbReference>
<evidence type="ECO:0000256" key="2">
    <source>
        <dbReference type="ARBA" id="ARBA00010617"/>
    </source>
</evidence>
<evidence type="ECO:0000256" key="8">
    <source>
        <dbReference type="PIRSR" id="PIRSR602401-1"/>
    </source>
</evidence>
<dbReference type="InterPro" id="IPR001128">
    <property type="entry name" value="Cyt_P450"/>
</dbReference>
<dbReference type="GO" id="GO:0016705">
    <property type="term" value="F:oxidoreductase activity, acting on paired donors, with incorporation or reduction of molecular oxygen"/>
    <property type="evidence" value="ECO:0007669"/>
    <property type="project" value="InterPro"/>
</dbReference>
<dbReference type="Gene3D" id="1.10.630.10">
    <property type="entry name" value="Cytochrome P450"/>
    <property type="match status" value="1"/>
</dbReference>
<dbReference type="PRINTS" id="PR00463">
    <property type="entry name" value="EP450I"/>
</dbReference>
<keyword evidence="3 8" id="KW-0349">Heme</keyword>
<dbReference type="CDD" id="cd11065">
    <property type="entry name" value="CYP64-like"/>
    <property type="match status" value="1"/>
</dbReference>
<gene>
    <name evidence="9" type="ORF">FUG_LOCUS220933</name>
</gene>
<keyword evidence="4 8" id="KW-0479">Metal-binding</keyword>
<evidence type="ECO:0000256" key="7">
    <source>
        <dbReference type="ARBA" id="ARBA00023033"/>
    </source>
</evidence>
<comment type="cofactor">
    <cofactor evidence="1 8">
        <name>heme</name>
        <dbReference type="ChEBI" id="CHEBI:30413"/>
    </cofactor>
</comment>
<dbReference type="EMBL" id="CAAKMV010000125">
    <property type="protein sequence ID" value="VIO56695.1"/>
    <property type="molecule type" value="Genomic_DNA"/>
</dbReference>
<dbReference type="GO" id="GO:0004497">
    <property type="term" value="F:monooxygenase activity"/>
    <property type="evidence" value="ECO:0007669"/>
    <property type="project" value="UniProtKB-KW"/>
</dbReference>
<reference evidence="9" key="1">
    <citation type="submission" date="2019-04" db="EMBL/GenBank/DDBJ databases">
        <authorList>
            <person name="Melise S."/>
            <person name="Noan J."/>
            <person name="Okalmin O."/>
        </authorList>
    </citation>
    <scope>NUCLEOTIDE SEQUENCE</scope>
    <source>
        <strain evidence="9">FN9</strain>
    </source>
</reference>
<evidence type="ECO:0000256" key="4">
    <source>
        <dbReference type="ARBA" id="ARBA00022723"/>
    </source>
</evidence>
<dbReference type="InterPro" id="IPR017972">
    <property type="entry name" value="Cyt_P450_CS"/>
</dbReference>
<protein>
    <recommendedName>
        <fullName evidence="10">O-methylsterigmatocystin oxidoreductase</fullName>
    </recommendedName>
</protein>
<dbReference type="GO" id="GO:0005506">
    <property type="term" value="F:iron ion binding"/>
    <property type="evidence" value="ECO:0007669"/>
    <property type="project" value="InterPro"/>
</dbReference>
<accession>A0A4E9DVY9</accession>
<comment type="similarity">
    <text evidence="2">Belongs to the cytochrome P450 family.</text>
</comment>
<dbReference type="PANTHER" id="PTHR46300">
    <property type="entry name" value="P450, PUTATIVE (EUROFUNG)-RELATED-RELATED"/>
    <property type="match status" value="1"/>
</dbReference>
<organism evidence="9">
    <name type="scientific">Gibberella zeae</name>
    <name type="common">Wheat head blight fungus</name>
    <name type="synonym">Fusarium graminearum</name>
    <dbReference type="NCBI Taxonomy" id="5518"/>
    <lineage>
        <taxon>Eukaryota</taxon>
        <taxon>Fungi</taxon>
        <taxon>Dikarya</taxon>
        <taxon>Ascomycota</taxon>
        <taxon>Pezizomycotina</taxon>
        <taxon>Sordariomycetes</taxon>
        <taxon>Hypocreomycetidae</taxon>
        <taxon>Hypocreales</taxon>
        <taxon>Nectriaceae</taxon>
        <taxon>Fusarium</taxon>
    </lineage>
</organism>
<evidence type="ECO:0008006" key="10">
    <source>
        <dbReference type="Google" id="ProtNLM"/>
    </source>
</evidence>
<dbReference type="InterPro" id="IPR036396">
    <property type="entry name" value="Cyt_P450_sf"/>
</dbReference>
<proteinExistence type="inferred from homology"/>
<dbReference type="SUPFAM" id="SSF48264">
    <property type="entry name" value="Cytochrome P450"/>
    <property type="match status" value="1"/>
</dbReference>
<dbReference type="InterPro" id="IPR002401">
    <property type="entry name" value="Cyt_P450_E_grp-I"/>
</dbReference>
<dbReference type="PANTHER" id="PTHR46300:SF7">
    <property type="entry name" value="P450, PUTATIVE (EUROFUNG)-RELATED"/>
    <property type="match status" value="1"/>
</dbReference>
<sequence>MTGASILYFSALAFTTYLIFKYLQQRSKEPLPPGPKGLPLLGNVLDLPPPGTIEWIHWQKHKEKYGPISSVSVLGQLFVILHDKQTIMDLLETRSLKSASRPKLVFAGDVVGYDSIMGMMPYDRTFRLHRKLTATQVSGKSIGRFEPIQELEISRLLKRIYNDHNSDNLPEHLNQVSGSIMLRILYNYETDPNKNDHIVSMANTVMEEFSKATSPGAWAVDLVPWLKYLPEWIPGAGFKKTAKVFRDHLLQNVKDPYNYVRDQMARGNDHVSYVAGLVEDIHRKIDPEEESVIQWTAASMMNAGTDTTGATLLSFFAAMVIYPDVQKRAQEEIDRVVGHSRLPSFADKANLPYINSIAQEALRWHTLAPMGFPHMTTENDIYKGYFIPKNILLFPAVASITHDPDVYHDPMAFKPERYSEPYSEPLPADVVFGFGRRACPGKWIAEQTMFLIIAQTLATFNIEKDLDKDGREIDVVYEQLPGVISRVKPFPHRIPSNLLLPGTLPLQGGLTALRAHQYFCLLSLLSLLFATHPTGWLNDLCRIIYRHQWDQLPTQHVLSSTMSKQTCDVCGTFLSSAPDTDAQKCLGHVRLARCRPDESFATLTVGYPVNGEFTVPEDVTARISLRESGPGLEQHPDDRVSLLDIFHEPCWNMLLDYWLGHPREPNSRHLINQPETIPCIVPGQPTLGFNMYFGGLDGSWLPRLIQVSVLTTPNTDVLQGLGFYYTDGSCKRYLIPGTNAAFRGSRPYHEIRFLLNGPEGERINALVLEKFNDEVDLKTITNFHRVFKVSQADKEKEARLKGQIYKPLIKRTEVPDGLTLVAILATVKLSVSHETIETLGTSCIQDQRSTSLGPNRHQGEPLAITLPRWERTVNTCPSDISMTMVRLEGIKRIGISTATFGKTPAQRYISGLCFEFWDTIPLIYLVYFYKQHDYLNLEDGDEIQDIKCWCVHGRIVGIRIVKSGSGVTSVEVHGNEMSDELCNEPSLIFTVTQLEQLATLTWKCSVAGNFMTVKKQPRDPLEERLVSDFDAADFDIAVSVTSEELFWEIEDSKAMVRAVTHIHTYFHAIGKQSLCGFEFGYEDCMLMSVGCTSGIKNSLVLEAGERVTCVATKISRSYFLHNEFDKVVFHTTAAREITLSPSGCRTRELVPAPSMDDILAQVLAGTEVPSGEATQNPTVQEPESPVLPECHWLSAQAYDEPTYGEDEYRKVCQAVQSKSKRPSVGMYVEMTYHPTKERREVMKAVPLFFAPCT</sequence>
<keyword evidence="6 8" id="KW-0408">Iron</keyword>
<keyword evidence="7" id="KW-0503">Monooxygenase</keyword>
<feature type="binding site" description="axial binding residue" evidence="8">
    <location>
        <position position="439"/>
    </location>
    <ligand>
        <name>heme</name>
        <dbReference type="ChEBI" id="CHEBI:30413"/>
    </ligand>
    <ligandPart>
        <name>Fe</name>
        <dbReference type="ChEBI" id="CHEBI:18248"/>
    </ligandPart>
</feature>
<keyword evidence="5" id="KW-0560">Oxidoreductase</keyword>
<evidence type="ECO:0000256" key="3">
    <source>
        <dbReference type="ARBA" id="ARBA00022617"/>
    </source>
</evidence>
<evidence type="ECO:0000313" key="9">
    <source>
        <dbReference type="EMBL" id="VIO56695.1"/>
    </source>
</evidence>
<evidence type="ECO:0000256" key="5">
    <source>
        <dbReference type="ARBA" id="ARBA00023002"/>
    </source>
</evidence>
<dbReference type="AlphaFoldDB" id="A0A4E9DVY9"/>